<protein>
    <recommendedName>
        <fullName evidence="4">Superinfection exclusion protein B</fullName>
    </recommendedName>
</protein>
<accession>A0A223N2L4</accession>
<dbReference type="AlphaFoldDB" id="A0A223N2L4"/>
<dbReference type="Proteomes" id="UP000215148">
    <property type="component" value="Chromosome 2"/>
</dbReference>
<keyword evidence="1" id="KW-0812">Transmembrane</keyword>
<dbReference type="Pfam" id="PF14163">
    <property type="entry name" value="SieB"/>
    <property type="match status" value="1"/>
</dbReference>
<dbReference type="KEGG" id="vqi:CCZ37_16095"/>
<dbReference type="EMBL" id="CP022742">
    <property type="protein sequence ID" value="ASU24067.1"/>
    <property type="molecule type" value="Genomic_DNA"/>
</dbReference>
<dbReference type="RefSeq" id="WP_094501528.1">
    <property type="nucleotide sequence ID" value="NZ_CAWNHI010000002.1"/>
</dbReference>
<evidence type="ECO:0000313" key="2">
    <source>
        <dbReference type="EMBL" id="ASU24067.1"/>
    </source>
</evidence>
<sequence length="165" mass="19264">MTDFLSRILGFIKRAPLSYSLSTLLVVTSIYFLPHDFLARTGLDEFISEYNSYLLMVLIFSTVLSGAEMIEYVNKYFKKKREENKQLKLLRLLNKQEKLIIKQYIVNGEATLYRAYSDGVIGGLCKKNILYRASDMEEPLMGFAFNIQPWVLNYYKEHPSFSKEL</sequence>
<name>A0A223N2L4_9VIBR</name>
<reference evidence="2 3" key="1">
    <citation type="submission" date="2017-08" db="EMBL/GenBank/DDBJ databases">
        <title>The Vibrio qinghaiensis sp.-Q67 is a luminous bacteria isolated firstly from Qinghai lake, Qinghai province, China, which has been proved to be very sensitive to detect environmental and food pollutants. Therefore, complete genome analysis of V. qinghaiensis sp.-Q67 highlights the potential application of this strain on detection of hazards in the contaminated environments.</title>
        <authorList>
            <person name="Gong L."/>
        </authorList>
    </citation>
    <scope>NUCLEOTIDE SEQUENCE [LARGE SCALE GENOMIC DNA]</scope>
    <source>
        <strain evidence="2 3">Q67</strain>
    </source>
</reference>
<keyword evidence="1" id="KW-1133">Transmembrane helix</keyword>
<gene>
    <name evidence="2" type="ORF">CCZ37_16095</name>
</gene>
<evidence type="ECO:0000256" key="1">
    <source>
        <dbReference type="SAM" id="Phobius"/>
    </source>
</evidence>
<keyword evidence="3" id="KW-1185">Reference proteome</keyword>
<organism evidence="2 3">
    <name type="scientific">Vibrio qinghaiensis</name>
    <dbReference type="NCBI Taxonomy" id="2025808"/>
    <lineage>
        <taxon>Bacteria</taxon>
        <taxon>Pseudomonadati</taxon>
        <taxon>Pseudomonadota</taxon>
        <taxon>Gammaproteobacteria</taxon>
        <taxon>Vibrionales</taxon>
        <taxon>Vibrionaceae</taxon>
        <taxon>Vibrio</taxon>
    </lineage>
</organism>
<evidence type="ECO:0000313" key="3">
    <source>
        <dbReference type="Proteomes" id="UP000215148"/>
    </source>
</evidence>
<proteinExistence type="predicted"/>
<feature type="transmembrane region" description="Helical" evidence="1">
    <location>
        <begin position="53"/>
        <end position="73"/>
    </location>
</feature>
<evidence type="ECO:0008006" key="4">
    <source>
        <dbReference type="Google" id="ProtNLM"/>
    </source>
</evidence>
<feature type="transmembrane region" description="Helical" evidence="1">
    <location>
        <begin position="16"/>
        <end position="33"/>
    </location>
</feature>
<keyword evidence="1" id="KW-0472">Membrane</keyword>
<dbReference type="InterPro" id="IPR025982">
    <property type="entry name" value="SieB"/>
</dbReference>